<accession>A0ABN6DJP9</accession>
<proteinExistence type="predicted"/>
<dbReference type="EMBL" id="AP024329">
    <property type="protein sequence ID" value="BCQ34856.1"/>
    <property type="molecule type" value="Genomic_DNA"/>
</dbReference>
<dbReference type="RefSeq" id="WP_212814280.1">
    <property type="nucleotide sequence ID" value="NZ_AP024329.1"/>
</dbReference>
<name>A0ABN6DJP9_ERWRD</name>
<sequence>MSTRNEIIDGSQAASARGGLIYTEVLGWIDLGHARGDDIRILMSKFDAGEAMSADRYDATYAQSMVSPYRIIRVGKFIKWRIRKGRPYQERKSIALAMMMTMARKFEAFQGSFPNNMVTDSGFSGEDLVSDLLGFYRVVSVQNPFAMLRPVSKAEALKRWDYYGKIGSWKNETFRPLLFPNPERFPNAKPRLGQLPNFMQAIKPYNDWKSGNVAIATMDGSFIQDGKRKDLIV</sequence>
<keyword evidence="2" id="KW-1185">Reference proteome</keyword>
<organism evidence="1 2">
    <name type="scientific">Erwinia rhapontici</name>
    <name type="common">Pectobacterium rhapontici</name>
    <dbReference type="NCBI Taxonomy" id="55212"/>
    <lineage>
        <taxon>Bacteria</taxon>
        <taxon>Pseudomonadati</taxon>
        <taxon>Pseudomonadota</taxon>
        <taxon>Gammaproteobacteria</taxon>
        <taxon>Enterobacterales</taxon>
        <taxon>Erwiniaceae</taxon>
        <taxon>Erwinia</taxon>
    </lineage>
</organism>
<dbReference type="Proteomes" id="UP000677515">
    <property type="component" value="Chromosome"/>
</dbReference>
<gene>
    <name evidence="1" type="ORF">ERHA53_21990</name>
</gene>
<evidence type="ECO:0000313" key="2">
    <source>
        <dbReference type="Proteomes" id="UP000677515"/>
    </source>
</evidence>
<evidence type="ECO:0000313" key="1">
    <source>
        <dbReference type="EMBL" id="BCQ34856.1"/>
    </source>
</evidence>
<reference evidence="1 2" key="1">
    <citation type="submission" date="2021-01" db="EMBL/GenBank/DDBJ databases">
        <title>Complete genome sequence of Erwinia rhapontici MAFF 311153.</title>
        <authorList>
            <person name="Morohoshi T."/>
            <person name="Someya N."/>
        </authorList>
    </citation>
    <scope>NUCLEOTIDE SEQUENCE [LARGE SCALE GENOMIC DNA]</scope>
    <source>
        <strain evidence="1 2">MAFF 311153</strain>
    </source>
</reference>
<protein>
    <submittedName>
        <fullName evidence="1">Uncharacterized protein</fullName>
    </submittedName>
</protein>